<feature type="transmembrane region" description="Helical" evidence="6">
    <location>
        <begin position="293"/>
        <end position="312"/>
    </location>
</feature>
<keyword evidence="3 6" id="KW-0812">Transmembrane</keyword>
<dbReference type="PANTHER" id="PTHR10383">
    <property type="entry name" value="SERINE INCORPORATOR"/>
    <property type="match status" value="1"/>
</dbReference>
<feature type="transmembrane region" description="Helical" evidence="6">
    <location>
        <begin position="227"/>
        <end position="248"/>
    </location>
</feature>
<comment type="similarity">
    <text evidence="2">Belongs to the TDE1 family.</text>
</comment>
<evidence type="ECO:0008006" key="8">
    <source>
        <dbReference type="Google" id="ProtNLM"/>
    </source>
</evidence>
<evidence type="ECO:0000313" key="7">
    <source>
        <dbReference type="EMBL" id="CAD8671235.1"/>
    </source>
</evidence>
<feature type="transmembrane region" description="Helical" evidence="6">
    <location>
        <begin position="188"/>
        <end position="215"/>
    </location>
</feature>
<accession>A0A7S0RAE3</accession>
<evidence type="ECO:0000256" key="1">
    <source>
        <dbReference type="ARBA" id="ARBA00004141"/>
    </source>
</evidence>
<evidence type="ECO:0000256" key="6">
    <source>
        <dbReference type="SAM" id="Phobius"/>
    </source>
</evidence>
<evidence type="ECO:0000256" key="3">
    <source>
        <dbReference type="ARBA" id="ARBA00022692"/>
    </source>
</evidence>
<gene>
    <name evidence="7" type="ORF">CLEI1391_LOCUS4587</name>
</gene>
<evidence type="ECO:0000256" key="4">
    <source>
        <dbReference type="ARBA" id="ARBA00022989"/>
    </source>
</evidence>
<feature type="transmembrane region" description="Helical" evidence="6">
    <location>
        <begin position="438"/>
        <end position="456"/>
    </location>
</feature>
<organism evidence="7">
    <name type="scientific">Chlamydomonas leiostraca</name>
    <dbReference type="NCBI Taxonomy" id="1034604"/>
    <lineage>
        <taxon>Eukaryota</taxon>
        <taxon>Viridiplantae</taxon>
        <taxon>Chlorophyta</taxon>
        <taxon>core chlorophytes</taxon>
        <taxon>Chlorophyceae</taxon>
        <taxon>CS clade</taxon>
        <taxon>Chlamydomonadales</taxon>
        <taxon>Chlamydomonadaceae</taxon>
        <taxon>Chlamydomonas</taxon>
    </lineage>
</organism>
<dbReference type="EMBL" id="HBFB01008128">
    <property type="protein sequence ID" value="CAD8671235.1"/>
    <property type="molecule type" value="Transcribed_RNA"/>
</dbReference>
<evidence type="ECO:0000256" key="5">
    <source>
        <dbReference type="ARBA" id="ARBA00023136"/>
    </source>
</evidence>
<reference evidence="7" key="1">
    <citation type="submission" date="2021-01" db="EMBL/GenBank/DDBJ databases">
        <authorList>
            <person name="Corre E."/>
            <person name="Pelletier E."/>
            <person name="Niang G."/>
            <person name="Scheremetjew M."/>
            <person name="Finn R."/>
            <person name="Kale V."/>
            <person name="Holt S."/>
            <person name="Cochrane G."/>
            <person name="Meng A."/>
            <person name="Brown T."/>
            <person name="Cohen L."/>
        </authorList>
    </citation>
    <scope>NUCLEOTIDE SEQUENCE</scope>
    <source>
        <strain evidence="7">SAG 11-49</strain>
    </source>
</reference>
<feature type="transmembrane region" description="Helical" evidence="6">
    <location>
        <begin position="36"/>
        <end position="54"/>
    </location>
</feature>
<sequence>MFAPGAYLASFAASWGAWCACQACQCASREALTQSARVAWSVLFFLAMVVAWVLRDFAKPLLEKIPWIMRDAAHFDFDEKWFGQQAVYRVSMGNFMFFTAMSIALVGVKYKSDKRDRYLHHGNYALKLGVWLLFTALPFLFPNGLVNAYSHMARVGSGFFLVIQMVILLDFVGMWNEAWVGNAEEDQRWYYALAAVTGGAYAASLTLIGLMYHWFHPAGAGGCSLNITLITVTLLLLLVATAVSLHPLAKQGSIFPASIIGLYAAYLSFSALSSEPKDYACNGLAQRLTASSGSTLAAGMLFTLAAVVYAAFRAGSNTSLFTLEGSEDGEGGGAAREQRTALLSEEGLAATSAGLDGLPVAPGEVEADRAARERATVGAGGTALDEFAPVTYNYAFFHLIFALASMYIAMLMTGWGAAAQDKDRIDIGWASVWVKSGAQWVTVALYCWTVIAPALFPDREF</sequence>
<evidence type="ECO:0000256" key="2">
    <source>
        <dbReference type="ARBA" id="ARBA00006665"/>
    </source>
</evidence>
<keyword evidence="4 6" id="KW-1133">Transmembrane helix</keyword>
<feature type="transmembrane region" description="Helical" evidence="6">
    <location>
        <begin position="158"/>
        <end position="176"/>
    </location>
</feature>
<comment type="subcellular location">
    <subcellularLocation>
        <location evidence="1">Membrane</location>
        <topology evidence="1">Multi-pass membrane protein</topology>
    </subcellularLocation>
</comment>
<keyword evidence="5 6" id="KW-0472">Membrane</keyword>
<feature type="transmembrane region" description="Helical" evidence="6">
    <location>
        <begin position="254"/>
        <end position="272"/>
    </location>
</feature>
<feature type="transmembrane region" description="Helical" evidence="6">
    <location>
        <begin position="128"/>
        <end position="146"/>
    </location>
</feature>
<proteinExistence type="inferred from homology"/>
<dbReference type="Pfam" id="PF03348">
    <property type="entry name" value="Serinc"/>
    <property type="match status" value="1"/>
</dbReference>
<name>A0A7S0RAE3_9CHLO</name>
<dbReference type="PANTHER" id="PTHR10383:SF9">
    <property type="entry name" value="SERINE INCORPORATOR, ISOFORM F"/>
    <property type="match status" value="1"/>
</dbReference>
<protein>
    <recommendedName>
        <fullName evidence="8">Serine incorporator</fullName>
    </recommendedName>
</protein>
<dbReference type="GO" id="GO:0016020">
    <property type="term" value="C:membrane"/>
    <property type="evidence" value="ECO:0007669"/>
    <property type="project" value="UniProtKB-SubCell"/>
</dbReference>
<dbReference type="AlphaFoldDB" id="A0A7S0RAE3"/>
<feature type="transmembrane region" description="Helical" evidence="6">
    <location>
        <begin position="86"/>
        <end position="108"/>
    </location>
</feature>
<dbReference type="InterPro" id="IPR005016">
    <property type="entry name" value="TDE1/TMS"/>
</dbReference>
<feature type="transmembrane region" description="Helical" evidence="6">
    <location>
        <begin position="394"/>
        <end position="417"/>
    </location>
</feature>